<dbReference type="Pfam" id="PF09299">
    <property type="entry name" value="Mu-transpos_C"/>
    <property type="match status" value="1"/>
</dbReference>
<dbReference type="PROSITE" id="PS51702">
    <property type="entry name" value="HTH_MU"/>
    <property type="match status" value="1"/>
</dbReference>
<dbReference type="InterPro" id="IPR003314">
    <property type="entry name" value="Mu-type_HTH"/>
</dbReference>
<dbReference type="GO" id="GO:0003677">
    <property type="term" value="F:DNA binding"/>
    <property type="evidence" value="ECO:0007669"/>
    <property type="project" value="InterPro"/>
</dbReference>
<dbReference type="PROSITE" id="PS50994">
    <property type="entry name" value="INTEGRASE"/>
    <property type="match status" value="1"/>
</dbReference>
<dbReference type="InterPro" id="IPR001584">
    <property type="entry name" value="Integrase_cat-core"/>
</dbReference>
<evidence type="ECO:0000313" key="3">
    <source>
        <dbReference type="EMBL" id="HAD6861427.1"/>
    </source>
</evidence>
<dbReference type="InterPro" id="IPR036388">
    <property type="entry name" value="WH-like_DNA-bd_sf"/>
</dbReference>
<dbReference type="InterPro" id="IPR009061">
    <property type="entry name" value="DNA-bd_dom_put_sf"/>
</dbReference>
<accession>A0A718V2N5</accession>
<feature type="domain" description="HTH Mu-type" evidence="2">
    <location>
        <begin position="1"/>
        <end position="68"/>
    </location>
</feature>
<dbReference type="AlphaFoldDB" id="A0A718V2N5"/>
<comment type="caution">
    <text evidence="3">The sequence shown here is derived from an EMBL/GenBank/DDBJ whole genome shotgun (WGS) entry which is preliminary data.</text>
</comment>
<dbReference type="SUPFAM" id="SSF46955">
    <property type="entry name" value="Putative DNA-binding domain"/>
    <property type="match status" value="1"/>
</dbReference>
<proteinExistence type="predicted"/>
<dbReference type="EMBL" id="DAAPMV010000001">
    <property type="protein sequence ID" value="HAD6861427.1"/>
    <property type="molecule type" value="Genomic_DNA"/>
</dbReference>
<evidence type="ECO:0000259" key="2">
    <source>
        <dbReference type="PROSITE" id="PS51702"/>
    </source>
</evidence>
<dbReference type="Gene3D" id="1.10.10.10">
    <property type="entry name" value="Winged helix-like DNA-binding domain superfamily/Winged helix DNA-binding domain"/>
    <property type="match status" value="1"/>
</dbReference>
<reference evidence="3" key="1">
    <citation type="journal article" date="2018" name="Genome Biol.">
        <title>SKESA: strategic k-mer extension for scrupulous assemblies.</title>
        <authorList>
            <person name="Souvorov A."/>
            <person name="Agarwala R."/>
            <person name="Lipman D.J."/>
        </authorList>
    </citation>
    <scope>NUCLEOTIDE SEQUENCE</scope>
    <source>
        <strain evidence="3">SL1344</strain>
    </source>
</reference>
<protein>
    <submittedName>
        <fullName evidence="3">Transposase</fullName>
    </submittedName>
</protein>
<dbReference type="InterPro" id="IPR036397">
    <property type="entry name" value="RNaseH_sf"/>
</dbReference>
<organism evidence="3">
    <name type="scientific">Salmonella typhimurium (strain SL1344)</name>
    <dbReference type="NCBI Taxonomy" id="216597"/>
    <lineage>
        <taxon>Bacteria</taxon>
        <taxon>Pseudomonadati</taxon>
        <taxon>Pseudomonadota</taxon>
        <taxon>Gammaproteobacteria</taxon>
        <taxon>Enterobacterales</taxon>
        <taxon>Enterobacteriaceae</taxon>
        <taxon>Salmonella</taxon>
    </lineage>
</organism>
<dbReference type="InterPro" id="IPR015378">
    <property type="entry name" value="Transposase-like_Mu_C"/>
</dbReference>
<dbReference type="SUPFAM" id="SSF53098">
    <property type="entry name" value="Ribonuclease H-like"/>
    <property type="match status" value="1"/>
</dbReference>
<dbReference type="SUPFAM" id="SSF50610">
    <property type="entry name" value="mu transposase, C-terminal domain"/>
    <property type="match status" value="1"/>
</dbReference>
<feature type="domain" description="Integrase catalytic" evidence="1">
    <location>
        <begin position="295"/>
        <end position="480"/>
    </location>
</feature>
<reference evidence="3" key="2">
    <citation type="submission" date="2019-01" db="EMBL/GenBank/DDBJ databases">
        <authorList>
            <consortium name="NCBI Pathogen Detection Project"/>
        </authorList>
    </citation>
    <scope>NUCLEOTIDE SEQUENCE</scope>
    <source>
        <strain evidence="3">SL1344</strain>
    </source>
</reference>
<dbReference type="Pfam" id="PF02316">
    <property type="entry name" value="HTH_Tnp_Mu_1"/>
    <property type="match status" value="1"/>
</dbReference>
<evidence type="ECO:0000259" key="1">
    <source>
        <dbReference type="PROSITE" id="PS50994"/>
    </source>
</evidence>
<dbReference type="InterPro" id="IPR012337">
    <property type="entry name" value="RNaseH-like_sf"/>
</dbReference>
<sequence>MFVLAKELVGVPGLPKTIKGIREALRRYCGESEGMMRKRAGTKAFEFHIDCLPDVARKALQARQIKALMNQPATETKEPQSPRLKAREESKIAVYRKCPALFEQKLGMLTTTQKETADARIAIVSEVLRVCELPGISQAAAIREFVKQAQNGELPAHLAETVAIANAKKGMSRLLSEISLKRWIADFKKATTPAERLIMLAPGKRQPVKPDQIRWLPEFLRFYRRPNGCGMQEAYDDFAAEWRDIHHDNPAMCSALPSYDQVCYAMKKLPVVVKQRGRVTGSEFRQYEGFVRRDWLSLPVNYVWIGDGHGMKMKVAHPDHGNPFSPEVTFVMDGSCRFIVGWSLALSESVVAVADALRHGIKNYGKPYTYYSDNGGGETNNTFDADITGILPRLGIDHRLGIPENPQGRGIIERLNRTLAMRISRQFATYYGTGADRGTVRRMTKALMSATNATNKGRELTEKQRQTLKSLPSWKELIAAIEAGVEWYNNRPHSSLPLRGNGEHYTPAQFRRYKLEKEATEIEWLSDLELREMFMPQIERTVNRCEVRLFNNIYYSTDLEYAHGNKVLVNYDIHDATKVIIRRTDGSYICEAVWDGNKQQAFPVSAEYHQRQQRIKGMRQRGEEKIRLAEAENTRTLPAPVAGNGLFSNVYRPVEKVVPILTEELDDVYESDRDEYLNNSLDILEQNRRKKAI</sequence>
<gene>
    <name evidence="3" type="ORF">G1X41_05190</name>
</gene>
<dbReference type="Gene3D" id="2.30.30.130">
    <property type="entry name" value="Transposase, Mu, C-terminal"/>
    <property type="match status" value="1"/>
</dbReference>
<name>A0A718V2N5_SALTS</name>
<dbReference type="InterPro" id="IPR009004">
    <property type="entry name" value="Transposase_Mu_C"/>
</dbReference>
<dbReference type="GO" id="GO:0015074">
    <property type="term" value="P:DNA integration"/>
    <property type="evidence" value="ECO:0007669"/>
    <property type="project" value="InterPro"/>
</dbReference>
<dbReference type="Gene3D" id="3.30.420.10">
    <property type="entry name" value="Ribonuclease H-like superfamily/Ribonuclease H"/>
    <property type="match status" value="1"/>
</dbReference>